<organism evidence="1 2">
    <name type="scientific">Taxus chinensis</name>
    <name type="common">Chinese yew</name>
    <name type="synonym">Taxus wallichiana var. chinensis</name>
    <dbReference type="NCBI Taxonomy" id="29808"/>
    <lineage>
        <taxon>Eukaryota</taxon>
        <taxon>Viridiplantae</taxon>
        <taxon>Streptophyta</taxon>
        <taxon>Embryophyta</taxon>
        <taxon>Tracheophyta</taxon>
        <taxon>Spermatophyta</taxon>
        <taxon>Pinopsida</taxon>
        <taxon>Pinidae</taxon>
        <taxon>Conifers II</taxon>
        <taxon>Cupressales</taxon>
        <taxon>Taxaceae</taxon>
        <taxon>Taxus</taxon>
    </lineage>
</organism>
<keyword evidence="2" id="KW-1185">Reference proteome</keyword>
<accession>A0AA38GH60</accession>
<proteinExistence type="predicted"/>
<reference evidence="1 2" key="1">
    <citation type="journal article" date="2021" name="Nat. Plants">
        <title>The Taxus genome provides insights into paclitaxel biosynthesis.</title>
        <authorList>
            <person name="Xiong X."/>
            <person name="Gou J."/>
            <person name="Liao Q."/>
            <person name="Li Y."/>
            <person name="Zhou Q."/>
            <person name="Bi G."/>
            <person name="Li C."/>
            <person name="Du R."/>
            <person name="Wang X."/>
            <person name="Sun T."/>
            <person name="Guo L."/>
            <person name="Liang H."/>
            <person name="Lu P."/>
            <person name="Wu Y."/>
            <person name="Zhang Z."/>
            <person name="Ro D.K."/>
            <person name="Shang Y."/>
            <person name="Huang S."/>
            <person name="Yan J."/>
        </authorList>
    </citation>
    <scope>NUCLEOTIDE SEQUENCE [LARGE SCALE GENOMIC DNA]</scope>
    <source>
        <strain evidence="1">Ta-2019</strain>
    </source>
</reference>
<evidence type="ECO:0000313" key="2">
    <source>
        <dbReference type="Proteomes" id="UP000824469"/>
    </source>
</evidence>
<gene>
    <name evidence="1" type="ORF">KI387_016283</name>
</gene>
<evidence type="ECO:0000313" key="1">
    <source>
        <dbReference type="EMBL" id="KAH9321644.1"/>
    </source>
</evidence>
<dbReference type="Proteomes" id="UP000824469">
    <property type="component" value="Unassembled WGS sequence"/>
</dbReference>
<protein>
    <submittedName>
        <fullName evidence="1">Uncharacterized protein</fullName>
    </submittedName>
</protein>
<sequence>VMVVWNYLAKRRGINNTNTGTADNNETVTENRSERLDKSFGQQTFQDNFAFDLADIE</sequence>
<dbReference type="EMBL" id="JAHRHJ020000003">
    <property type="protein sequence ID" value="KAH9321644.1"/>
    <property type="molecule type" value="Genomic_DNA"/>
</dbReference>
<feature type="non-terminal residue" evidence="1">
    <location>
        <position position="1"/>
    </location>
</feature>
<dbReference type="AlphaFoldDB" id="A0AA38GH60"/>
<comment type="caution">
    <text evidence="1">The sequence shown here is derived from an EMBL/GenBank/DDBJ whole genome shotgun (WGS) entry which is preliminary data.</text>
</comment>
<name>A0AA38GH60_TAXCH</name>